<evidence type="ECO:0000259" key="3">
    <source>
        <dbReference type="SMART" id="SM00829"/>
    </source>
</evidence>
<dbReference type="InterPro" id="IPR011032">
    <property type="entry name" value="GroES-like_sf"/>
</dbReference>
<dbReference type="Proteomes" id="UP000546213">
    <property type="component" value="Unassembled WGS sequence"/>
</dbReference>
<accession>A0A8H5KNG2</accession>
<dbReference type="PANTHER" id="PTHR45348:SF5">
    <property type="entry name" value="OXIDOREDUCTASE, PUTATIVE (AFU_ORTHOLOGUE AFUA_8G01420)-RELATED"/>
    <property type="match status" value="1"/>
</dbReference>
<dbReference type="InterPro" id="IPR036291">
    <property type="entry name" value="NAD(P)-bd_dom_sf"/>
</dbReference>
<organism evidence="4 5">
    <name type="scientific">Fusarium pseudocircinatum</name>
    <dbReference type="NCBI Taxonomy" id="56676"/>
    <lineage>
        <taxon>Eukaryota</taxon>
        <taxon>Fungi</taxon>
        <taxon>Dikarya</taxon>
        <taxon>Ascomycota</taxon>
        <taxon>Pezizomycotina</taxon>
        <taxon>Sordariomycetes</taxon>
        <taxon>Hypocreomycetidae</taxon>
        <taxon>Hypocreales</taxon>
        <taxon>Nectriaceae</taxon>
        <taxon>Fusarium</taxon>
        <taxon>Fusarium fujikuroi species complex</taxon>
    </lineage>
</organism>
<dbReference type="InterPro" id="IPR013154">
    <property type="entry name" value="ADH-like_N"/>
</dbReference>
<comment type="caution">
    <text evidence="4">The sequence shown here is derived from an EMBL/GenBank/DDBJ whole genome shotgun (WGS) entry which is preliminary data.</text>
</comment>
<dbReference type="OrthoDB" id="3233595at2759"/>
<protein>
    <submittedName>
        <fullName evidence="4">Alcohol dehydrogenase</fullName>
    </submittedName>
</protein>
<evidence type="ECO:0000256" key="2">
    <source>
        <dbReference type="ARBA" id="ARBA00023002"/>
    </source>
</evidence>
<dbReference type="SUPFAM" id="SSF51735">
    <property type="entry name" value="NAD(P)-binding Rossmann-fold domains"/>
    <property type="match status" value="1"/>
</dbReference>
<reference evidence="4 5" key="1">
    <citation type="submission" date="2020-05" db="EMBL/GenBank/DDBJ databases">
        <title>Identification and distribution of gene clusters putatively required for synthesis of sphingolipid metabolism inhibitors in phylogenetically diverse species of the filamentous fungus Fusarium.</title>
        <authorList>
            <person name="Kim H.-S."/>
            <person name="Busman M."/>
            <person name="Brown D.W."/>
            <person name="Divon H."/>
            <person name="Uhlig S."/>
            <person name="Proctor R.H."/>
        </authorList>
    </citation>
    <scope>NUCLEOTIDE SEQUENCE [LARGE SCALE GENOMIC DNA]</scope>
    <source>
        <strain evidence="4 5">NRRL 36939</strain>
    </source>
</reference>
<proteinExistence type="inferred from homology"/>
<evidence type="ECO:0000313" key="5">
    <source>
        <dbReference type="Proteomes" id="UP000546213"/>
    </source>
</evidence>
<dbReference type="Pfam" id="PF08240">
    <property type="entry name" value="ADH_N"/>
    <property type="match status" value="1"/>
</dbReference>
<keyword evidence="2" id="KW-0560">Oxidoreductase</keyword>
<evidence type="ECO:0000256" key="1">
    <source>
        <dbReference type="ARBA" id="ARBA00008072"/>
    </source>
</evidence>
<dbReference type="AlphaFoldDB" id="A0A8H5KNG2"/>
<comment type="similarity">
    <text evidence="1">Belongs to the zinc-containing alcohol dehydrogenase family.</text>
</comment>
<keyword evidence="5" id="KW-1185">Reference proteome</keyword>
<dbReference type="SMART" id="SM00829">
    <property type="entry name" value="PKS_ER"/>
    <property type="match status" value="1"/>
</dbReference>
<dbReference type="InterPro" id="IPR020843">
    <property type="entry name" value="ER"/>
</dbReference>
<dbReference type="PANTHER" id="PTHR45348">
    <property type="entry name" value="HYPOTHETICAL OXIDOREDUCTASE (EUROFUNG)"/>
    <property type="match status" value="1"/>
</dbReference>
<dbReference type="Gene3D" id="3.40.50.720">
    <property type="entry name" value="NAD(P)-binding Rossmann-like Domain"/>
    <property type="match status" value="1"/>
</dbReference>
<feature type="domain" description="Enoyl reductase (ER)" evidence="3">
    <location>
        <begin position="12"/>
        <end position="347"/>
    </location>
</feature>
<dbReference type="EMBL" id="JAAOAS010000464">
    <property type="protein sequence ID" value="KAF5575536.1"/>
    <property type="molecule type" value="Genomic_DNA"/>
</dbReference>
<sequence length="359" mass="38725">MLANALISPETGPKVEIVESPIPTPAAGQVLIRVMVSGSNPKDSMSAFWMPPQNFGDDMAGYVEAVGPGVFEFQPGDLVAAFHEMYTPHGSFAEYAIAPANTTFRLPQNISFEQAATVPLASMTAALGLYQYLGLPYPWVTEEYISDRPPLVIYGAGAAVGSFAVQLARKSQLHPLICVAGQSKDHVETLIDRKKGDTIIDYRLGPDHVVAEIKKALGGKPLLYAFDSVADKGSDKILGAVIDPQHGKLAMVRPNDRTKICKTPGVKMDGLTLPKMEGVPVGIEAFWTAVGSVHGADKHFGFVFSRYIALGLEEGWFKPHPFEVVPGGLNGLTDGLTRLLTGQAHAVKYVYRIGKHDRK</sequence>
<name>A0A8H5KNG2_9HYPO</name>
<dbReference type="CDD" id="cd08249">
    <property type="entry name" value="enoyl_reductase_like"/>
    <property type="match status" value="1"/>
</dbReference>
<evidence type="ECO:0000313" key="4">
    <source>
        <dbReference type="EMBL" id="KAF5575536.1"/>
    </source>
</evidence>
<dbReference type="GO" id="GO:0016651">
    <property type="term" value="F:oxidoreductase activity, acting on NAD(P)H"/>
    <property type="evidence" value="ECO:0007669"/>
    <property type="project" value="InterPro"/>
</dbReference>
<dbReference type="InterPro" id="IPR047122">
    <property type="entry name" value="Trans-enoyl_RdTase-like"/>
</dbReference>
<gene>
    <name evidence="4" type="ORF">FPCIR_13112</name>
</gene>
<dbReference type="SUPFAM" id="SSF50129">
    <property type="entry name" value="GroES-like"/>
    <property type="match status" value="1"/>
</dbReference>
<dbReference type="Gene3D" id="3.90.180.10">
    <property type="entry name" value="Medium-chain alcohol dehydrogenases, catalytic domain"/>
    <property type="match status" value="1"/>
</dbReference>